<dbReference type="AlphaFoldDB" id="A1DA46"/>
<proteinExistence type="predicted"/>
<dbReference type="InterPro" id="IPR052413">
    <property type="entry name" value="SUR7_domain"/>
</dbReference>
<sequence>MLRNTLKLLPLALSAAALICLAVVFEGCRSTSSPRDLFFLEVRNWTSLLHQRIVRSFSLSDQASNLSDSAHDALTHASSSLSDLRSNIWSTLPDYYAVGLWGYCSGEKGASKYSSCSTPTLSFSFDLVAILESNAPGAVSLLPEASKAVLPGLSKSSRLAVAAYIIGMAATTLTVVAELFTIMFKWGTVPTLICSLTNLLAGCLDIHCHCINYCDDPVQLDIWRDPNLSR</sequence>
<dbReference type="KEGG" id="nfi:NFIA_031100"/>
<organism evidence="2 3">
    <name type="scientific">Neosartorya fischeri (strain ATCC 1020 / DSM 3700 / CBS 544.65 / FGSC A1164 / JCM 1740 / NRRL 181 / WB 181)</name>
    <name type="common">Aspergillus fischerianus</name>
    <dbReference type="NCBI Taxonomy" id="331117"/>
    <lineage>
        <taxon>Eukaryota</taxon>
        <taxon>Fungi</taxon>
        <taxon>Dikarya</taxon>
        <taxon>Ascomycota</taxon>
        <taxon>Pezizomycotina</taxon>
        <taxon>Eurotiomycetes</taxon>
        <taxon>Eurotiomycetidae</taxon>
        <taxon>Eurotiales</taxon>
        <taxon>Aspergillaceae</taxon>
        <taxon>Aspergillus</taxon>
        <taxon>Aspergillus subgen. Fumigati</taxon>
    </lineage>
</organism>
<evidence type="ECO:0000256" key="1">
    <source>
        <dbReference type="SAM" id="SignalP"/>
    </source>
</evidence>
<dbReference type="PANTHER" id="PTHR28019:SF3">
    <property type="entry name" value="INTEGRAL MEMBRANE PROTEIN (AFU_ORTHOLOGUE AFUA_6G07470)"/>
    <property type="match status" value="1"/>
</dbReference>
<dbReference type="GO" id="GO:0051285">
    <property type="term" value="C:cell cortex of cell tip"/>
    <property type="evidence" value="ECO:0007669"/>
    <property type="project" value="TreeGrafter"/>
</dbReference>
<dbReference type="GO" id="GO:0031505">
    <property type="term" value="P:fungal-type cell wall organization"/>
    <property type="evidence" value="ECO:0007669"/>
    <property type="project" value="TreeGrafter"/>
</dbReference>
<dbReference type="GeneID" id="4589111"/>
<feature type="signal peptide" evidence="1">
    <location>
        <begin position="1"/>
        <end position="22"/>
    </location>
</feature>
<reference evidence="3" key="1">
    <citation type="journal article" date="2008" name="PLoS Genet.">
        <title>Genomic islands in the pathogenic filamentous fungus Aspergillus fumigatus.</title>
        <authorList>
            <person name="Fedorova N.D."/>
            <person name="Khaldi N."/>
            <person name="Joardar V.S."/>
            <person name="Maiti R."/>
            <person name="Amedeo P."/>
            <person name="Anderson M.J."/>
            <person name="Crabtree J."/>
            <person name="Silva J.C."/>
            <person name="Badger J.H."/>
            <person name="Albarraq A."/>
            <person name="Angiuoli S."/>
            <person name="Bussey H."/>
            <person name="Bowyer P."/>
            <person name="Cotty P.J."/>
            <person name="Dyer P.S."/>
            <person name="Egan A."/>
            <person name="Galens K."/>
            <person name="Fraser-Liggett C.M."/>
            <person name="Haas B.J."/>
            <person name="Inman J.M."/>
            <person name="Kent R."/>
            <person name="Lemieux S."/>
            <person name="Malavazi I."/>
            <person name="Orvis J."/>
            <person name="Roemer T."/>
            <person name="Ronning C.M."/>
            <person name="Sundaram J.P."/>
            <person name="Sutton G."/>
            <person name="Turner G."/>
            <person name="Venter J.C."/>
            <person name="White O.R."/>
            <person name="Whitty B.R."/>
            <person name="Youngman P."/>
            <person name="Wolfe K.H."/>
            <person name="Goldman G.H."/>
            <person name="Wortman J.R."/>
            <person name="Jiang B."/>
            <person name="Denning D.W."/>
            <person name="Nierman W.C."/>
        </authorList>
    </citation>
    <scope>NUCLEOTIDE SEQUENCE [LARGE SCALE GENOMIC DNA]</scope>
    <source>
        <strain evidence="3">ATCC 1020 / DSM 3700 / CBS 544.65 / FGSC A1164 / JCM 1740 / NRRL 181 / WB 181</strain>
    </source>
</reference>
<dbReference type="OrthoDB" id="4480814at2759"/>
<keyword evidence="1" id="KW-0732">Signal</keyword>
<dbReference type="EMBL" id="DS027693">
    <property type="protein sequence ID" value="EAW20677.1"/>
    <property type="molecule type" value="Genomic_DNA"/>
</dbReference>
<evidence type="ECO:0008006" key="4">
    <source>
        <dbReference type="Google" id="ProtNLM"/>
    </source>
</evidence>
<accession>A1DA46</accession>
<dbReference type="OMA" id="YIIRITA"/>
<dbReference type="InterPro" id="IPR009571">
    <property type="entry name" value="SUR7/Rim9-like_fungi"/>
</dbReference>
<dbReference type="Pfam" id="PF06687">
    <property type="entry name" value="SUR7"/>
    <property type="match status" value="1"/>
</dbReference>
<dbReference type="PANTHER" id="PTHR28019">
    <property type="entry name" value="CELL MEMBRANE PROTEIN YLR413W-RELATED"/>
    <property type="match status" value="1"/>
</dbReference>
<dbReference type="RefSeq" id="XP_001262574.1">
    <property type="nucleotide sequence ID" value="XM_001262573.1"/>
</dbReference>
<protein>
    <recommendedName>
        <fullName evidence="4">Integral membrane protein</fullName>
    </recommendedName>
</protein>
<evidence type="ECO:0000313" key="3">
    <source>
        <dbReference type="Proteomes" id="UP000006702"/>
    </source>
</evidence>
<dbReference type="Proteomes" id="UP000006702">
    <property type="component" value="Unassembled WGS sequence"/>
</dbReference>
<dbReference type="eggNOG" id="ENOG502RPN6">
    <property type="taxonomic scope" value="Eukaryota"/>
</dbReference>
<dbReference type="GO" id="GO:0005886">
    <property type="term" value="C:plasma membrane"/>
    <property type="evidence" value="ECO:0007669"/>
    <property type="project" value="InterPro"/>
</dbReference>
<gene>
    <name evidence="2" type="ORF">NFIA_031100</name>
</gene>
<name>A1DA46_NEOFI</name>
<keyword evidence="3" id="KW-1185">Reference proteome</keyword>
<dbReference type="VEuPathDB" id="FungiDB:NFIA_031100"/>
<dbReference type="HOGENOM" id="CLU_1205071_0_0_1"/>
<evidence type="ECO:0000313" key="2">
    <source>
        <dbReference type="EMBL" id="EAW20677.1"/>
    </source>
</evidence>
<feature type="chain" id="PRO_5002633570" description="Integral membrane protein" evidence="1">
    <location>
        <begin position="23"/>
        <end position="230"/>
    </location>
</feature>